<proteinExistence type="predicted"/>
<comment type="caution">
    <text evidence="1">The sequence shown here is derived from an EMBL/GenBank/DDBJ whole genome shotgun (WGS) entry which is preliminary data.</text>
</comment>
<sequence>MTEWRALDDAQIVELATRLLSLDWSWRMADTPQLAAEFGWEVQSLGAKSAILDTGFGMASGGVQGRDEHAEVIEVAVTSRATRDTAGRASLRDAFARMASVLTDGLGAPSSQHPGEDPEIRWAGEKTTLQLVCLRTTVRLYLVTNSWLAMHDKTVELQEQGLI</sequence>
<dbReference type="EMBL" id="JAAXOS010000007">
    <property type="protein sequence ID" value="NKY27760.1"/>
    <property type="molecule type" value="Genomic_DNA"/>
</dbReference>
<protein>
    <submittedName>
        <fullName evidence="1">Uncharacterized protein</fullName>
    </submittedName>
</protein>
<dbReference type="Pfam" id="PF19818">
    <property type="entry name" value="DUF6301"/>
    <property type="match status" value="1"/>
</dbReference>
<dbReference type="AlphaFoldDB" id="A0A7X6R3S3"/>
<evidence type="ECO:0000313" key="2">
    <source>
        <dbReference type="Proteomes" id="UP000540698"/>
    </source>
</evidence>
<dbReference type="InterPro" id="IPR046268">
    <property type="entry name" value="DUF6301"/>
</dbReference>
<dbReference type="Proteomes" id="UP000540698">
    <property type="component" value="Unassembled WGS sequence"/>
</dbReference>
<name>A0A7X6R3S3_9NOCA</name>
<organism evidence="1 2">
    <name type="scientific">Nocardia gamkensis</name>
    <dbReference type="NCBI Taxonomy" id="352869"/>
    <lineage>
        <taxon>Bacteria</taxon>
        <taxon>Bacillati</taxon>
        <taxon>Actinomycetota</taxon>
        <taxon>Actinomycetes</taxon>
        <taxon>Mycobacteriales</taxon>
        <taxon>Nocardiaceae</taxon>
        <taxon>Nocardia</taxon>
    </lineage>
</organism>
<evidence type="ECO:0000313" key="1">
    <source>
        <dbReference type="EMBL" id="NKY27760.1"/>
    </source>
</evidence>
<dbReference type="RefSeq" id="WP_062969435.1">
    <property type="nucleotide sequence ID" value="NZ_JAAXOS010000007.1"/>
</dbReference>
<keyword evidence="2" id="KW-1185">Reference proteome</keyword>
<reference evidence="1 2" key="1">
    <citation type="submission" date="2020-04" db="EMBL/GenBank/DDBJ databases">
        <title>MicrobeNet Type strains.</title>
        <authorList>
            <person name="Nicholson A.C."/>
        </authorList>
    </citation>
    <scope>NUCLEOTIDE SEQUENCE [LARGE SCALE GENOMIC DNA]</scope>
    <source>
        <strain evidence="1 2">DSM 44956</strain>
    </source>
</reference>
<accession>A0A7X6R3S3</accession>
<gene>
    <name evidence="1" type="ORF">HGB38_16220</name>
</gene>